<organism evidence="1 2">
    <name type="scientific">Helicobacter pylori (strain ATCC 700392 / 26695)</name>
    <name type="common">Campylobacter pylori</name>
    <dbReference type="NCBI Taxonomy" id="85962"/>
    <lineage>
        <taxon>Bacteria</taxon>
        <taxon>Pseudomonadati</taxon>
        <taxon>Campylobacterota</taxon>
        <taxon>Epsilonproteobacteria</taxon>
        <taxon>Campylobacterales</taxon>
        <taxon>Helicobacteraceae</taxon>
        <taxon>Helicobacter</taxon>
    </lineage>
</organism>
<reference evidence="1 2" key="1">
    <citation type="journal article" date="1997" name="Nature">
        <title>The complete genome sequence of the gastric pathogen Helicobacter pylori.</title>
        <authorList>
            <person name="Tomb J.-F."/>
            <person name="White O."/>
            <person name="Kerlavage A.R."/>
            <person name="Clayton R.A."/>
            <person name="Sutton G.G."/>
            <person name="Fleischmann R.D."/>
            <person name="Ketchum K.A."/>
            <person name="Klenk H.P."/>
            <person name="Gill S."/>
            <person name="Dougherty B.A."/>
            <person name="Nelson K."/>
            <person name="Quackenbush J."/>
            <person name="Zhou L."/>
            <person name="Kirkness E.F."/>
            <person name="Peterson S."/>
            <person name="Loftus B."/>
            <person name="Richardson D."/>
            <person name="Dodson R."/>
            <person name="Khalak H.G."/>
            <person name="Glodek A."/>
            <person name="McKenney K."/>
            <person name="Fitzegerald L.M."/>
            <person name="Lee N."/>
            <person name="Adams M.D."/>
            <person name="Hickey E.K."/>
            <person name="Berg D.E."/>
            <person name="Gocayne J.D."/>
            <person name="Utterback T.R."/>
            <person name="Peterson J.D."/>
            <person name="Kelley J.M."/>
            <person name="Karp P.D."/>
            <person name="Smith H.O."/>
            <person name="Fraser C.M."/>
            <person name="Venter J.C."/>
        </authorList>
    </citation>
    <scope>NUCLEOTIDE SEQUENCE [LARGE SCALE GENOMIC DNA]</scope>
    <source>
        <strain evidence="2">ATCC 700392 / 26695</strain>
    </source>
</reference>
<dbReference type="PIR" id="E64573">
    <property type="entry name" value="E64573"/>
</dbReference>
<evidence type="ECO:0000313" key="1">
    <source>
        <dbReference type="EMBL" id="AAD07512.1"/>
    </source>
</evidence>
<dbReference type="Proteomes" id="UP000000429">
    <property type="component" value="Chromosome"/>
</dbReference>
<dbReference type="InParanoid" id="O25179"/>
<dbReference type="EMBL" id="AE000511">
    <property type="protein sequence ID" value="AAD07512.1"/>
    <property type="molecule type" value="Genomic_DNA"/>
</dbReference>
<sequence>MNENGKKEALQL</sequence>
<proteinExistence type="predicted"/>
<keyword evidence="2" id="KW-1185">Reference proteome</keyword>
<protein>
    <submittedName>
        <fullName evidence="1">Uncharacterized protein</fullName>
    </submittedName>
</protein>
<name>O25179_HELPY</name>
<dbReference type="KEGG" id="hpy:HP_0429"/>
<dbReference type="EnsemblBacteria" id="AAD07512">
    <property type="protein sequence ID" value="AAD07512"/>
    <property type="gene ID" value="HP_0429"/>
</dbReference>
<evidence type="ECO:0000313" key="2">
    <source>
        <dbReference type="Proteomes" id="UP000000429"/>
    </source>
</evidence>
<accession>O25179</accession>
<gene>
    <name evidence="1" type="ordered locus">HP_0429</name>
</gene>